<feature type="compositionally biased region" description="Acidic residues" evidence="1">
    <location>
        <begin position="246"/>
        <end position="262"/>
    </location>
</feature>
<reference evidence="2 3" key="1">
    <citation type="submission" date="2020-05" db="EMBL/GenBank/DDBJ databases">
        <authorList>
            <person name="Bohanan V.A."/>
            <person name="Brazelton B.R."/>
            <person name="Coffey L.M."/>
            <person name="Donovan A.R."/>
            <person name="Gales A.C."/>
            <person name="Glasscock A.J."/>
            <person name="Grill M."/>
            <person name="Harper M.C."/>
            <person name="Hollowell C.E."/>
            <person name="Liu T.Y."/>
            <person name="Mansour C."/>
            <person name="McDowell A.D."/>
            <person name="Miller T.E."/>
            <person name="Nash A.G."/>
            <person name="Seo J."/>
            <person name="Sherman Z.A."/>
            <person name="Albert R.M."/>
            <person name="Ayala A."/>
            <person name="Monti D.L."/>
            <person name="Garlena R.A."/>
            <person name="Russell D.A."/>
            <person name="Pope W.H."/>
            <person name="Jacobs-Sera D."/>
            <person name="Hatfull G.F."/>
        </authorList>
    </citation>
    <scope>NUCLEOTIDE SEQUENCE [LARGE SCALE GENOMIC DNA]</scope>
</reference>
<protein>
    <submittedName>
        <fullName evidence="2">RecT-like ssDNA binding protein</fullName>
    </submittedName>
</protein>
<accession>A0A7S5WX36</accession>
<sequence>MTEIALNPAANAALAAPANPTAAVVDLQMWASELTAAYSIGKALASTDFVPASLKTQSGGRPKEIEQVAENVAACILAGKALGLDPMNSIQNIFVVHGRPAMYARTMAALVMAAGHEIRRAEATEQRVVYRGRRKGETEWTEVEWTIARASKAGYLTNKKYSTDPIAMLTAKCQSEICRVIAPDVLTGIAATSVEEVELDDLGEVTTDTTPAEAPAPKARVQRARRQAPAPVAPAAVNEAPRDETPVDPEADELAEQADEATGELPAEPEAQPEEAACTPEQQKALGEALKAAGYGTKAVMMTKVTDMLGRGVESSKELTETEAIDLTARLWEEADAAQPDTEPAA</sequence>
<feature type="compositionally biased region" description="Low complexity" evidence="1">
    <location>
        <begin position="227"/>
        <end position="239"/>
    </location>
</feature>
<keyword evidence="3" id="KW-1185">Reference proteome</keyword>
<feature type="region of interest" description="Disordered" evidence="1">
    <location>
        <begin position="201"/>
        <end position="281"/>
    </location>
</feature>
<evidence type="ECO:0000256" key="1">
    <source>
        <dbReference type="SAM" id="MobiDB-lite"/>
    </source>
</evidence>
<feature type="compositionally biased region" description="Low complexity" evidence="1">
    <location>
        <begin position="204"/>
        <end position="219"/>
    </location>
</feature>
<dbReference type="Proteomes" id="UP000594363">
    <property type="component" value="Segment"/>
</dbReference>
<feature type="compositionally biased region" description="Low complexity" evidence="1">
    <location>
        <begin position="264"/>
        <end position="281"/>
    </location>
</feature>
<dbReference type="EMBL" id="MT498043">
    <property type="protein sequence ID" value="QKY78989.1"/>
    <property type="molecule type" value="Genomic_DNA"/>
</dbReference>
<gene>
    <name evidence="2" type="primary">41</name>
    <name evidence="2" type="ORF">Jinkies_41</name>
</gene>
<organism evidence="2 3">
    <name type="scientific">Arthrobacter phage Jinkies</name>
    <dbReference type="NCBI Taxonomy" id="2743903"/>
    <lineage>
        <taxon>Viruses</taxon>
        <taxon>Duplodnaviria</taxon>
        <taxon>Heunggongvirae</taxon>
        <taxon>Uroviricota</taxon>
        <taxon>Caudoviricetes</taxon>
        <taxon>Berryhillviridae</taxon>
        <taxon>Jinkiesvirus</taxon>
        <taxon>Jinkiesvirus jinkies</taxon>
    </lineage>
</organism>
<evidence type="ECO:0000313" key="3">
    <source>
        <dbReference type="Proteomes" id="UP000594363"/>
    </source>
</evidence>
<name>A0A7S5WX36_9CAUD</name>
<evidence type="ECO:0000313" key="2">
    <source>
        <dbReference type="EMBL" id="QKY78989.1"/>
    </source>
</evidence>
<proteinExistence type="predicted"/>